<evidence type="ECO:0000256" key="2">
    <source>
        <dbReference type="SAM" id="SignalP"/>
    </source>
</evidence>
<name>A0A6N2MEF2_SALVM</name>
<evidence type="ECO:0000313" key="3">
    <source>
        <dbReference type="EMBL" id="VFU46399.1"/>
    </source>
</evidence>
<accession>A0A6N2MEF2</accession>
<feature type="region of interest" description="Disordered" evidence="1">
    <location>
        <begin position="74"/>
        <end position="103"/>
    </location>
</feature>
<sequence>MHLVLCFGILRIFFLFSIHSPPNLLETRKGWIIRFFGLFSGQILTVLQIEKHKVEKNNKVHAPILEAGKISLTGPDHKARRSRIERKKQRGNKNHKITNWALG</sequence>
<gene>
    <name evidence="3" type="ORF">SVIM_LOCUS293937</name>
</gene>
<evidence type="ECO:0000256" key="1">
    <source>
        <dbReference type="SAM" id="MobiDB-lite"/>
    </source>
</evidence>
<dbReference type="EMBL" id="CAADRP010001641">
    <property type="protein sequence ID" value="VFU46399.1"/>
    <property type="molecule type" value="Genomic_DNA"/>
</dbReference>
<reference evidence="3" key="1">
    <citation type="submission" date="2019-03" db="EMBL/GenBank/DDBJ databases">
        <authorList>
            <person name="Mank J."/>
            <person name="Almeida P."/>
        </authorList>
    </citation>
    <scope>NUCLEOTIDE SEQUENCE</scope>
    <source>
        <strain evidence="3">78183</strain>
    </source>
</reference>
<feature type="compositionally biased region" description="Basic residues" evidence="1">
    <location>
        <begin position="78"/>
        <end position="96"/>
    </location>
</feature>
<feature type="chain" id="PRO_5027077438" description="Secreted protein" evidence="2">
    <location>
        <begin position="20"/>
        <end position="103"/>
    </location>
</feature>
<protein>
    <recommendedName>
        <fullName evidence="4">Secreted protein</fullName>
    </recommendedName>
</protein>
<feature type="signal peptide" evidence="2">
    <location>
        <begin position="1"/>
        <end position="19"/>
    </location>
</feature>
<dbReference type="AlphaFoldDB" id="A0A6N2MEF2"/>
<organism evidence="3">
    <name type="scientific">Salix viminalis</name>
    <name type="common">Common osier</name>
    <name type="synonym">Basket willow</name>
    <dbReference type="NCBI Taxonomy" id="40686"/>
    <lineage>
        <taxon>Eukaryota</taxon>
        <taxon>Viridiplantae</taxon>
        <taxon>Streptophyta</taxon>
        <taxon>Embryophyta</taxon>
        <taxon>Tracheophyta</taxon>
        <taxon>Spermatophyta</taxon>
        <taxon>Magnoliopsida</taxon>
        <taxon>eudicotyledons</taxon>
        <taxon>Gunneridae</taxon>
        <taxon>Pentapetalae</taxon>
        <taxon>rosids</taxon>
        <taxon>fabids</taxon>
        <taxon>Malpighiales</taxon>
        <taxon>Salicaceae</taxon>
        <taxon>Saliceae</taxon>
        <taxon>Salix</taxon>
    </lineage>
</organism>
<proteinExistence type="predicted"/>
<keyword evidence="2" id="KW-0732">Signal</keyword>
<evidence type="ECO:0008006" key="4">
    <source>
        <dbReference type="Google" id="ProtNLM"/>
    </source>
</evidence>